<dbReference type="InterPro" id="IPR013216">
    <property type="entry name" value="Methyltransf_11"/>
</dbReference>
<dbReference type="InterPro" id="IPR029063">
    <property type="entry name" value="SAM-dependent_MTases_sf"/>
</dbReference>
<dbReference type="PANTHER" id="PTHR43591:SF24">
    <property type="entry name" value="2-METHOXY-6-POLYPRENYL-1,4-BENZOQUINOL METHYLASE, MITOCHONDRIAL"/>
    <property type="match status" value="1"/>
</dbReference>
<keyword evidence="4" id="KW-1185">Reference proteome</keyword>
<dbReference type="GO" id="GO:0008757">
    <property type="term" value="F:S-adenosylmethionine-dependent methyltransferase activity"/>
    <property type="evidence" value="ECO:0007669"/>
    <property type="project" value="InterPro"/>
</dbReference>
<dbReference type="OrthoDB" id="9795634at2"/>
<evidence type="ECO:0000313" key="3">
    <source>
        <dbReference type="EMBL" id="SKA00874.1"/>
    </source>
</evidence>
<dbReference type="SUPFAM" id="SSF53335">
    <property type="entry name" value="S-adenosyl-L-methionine-dependent methyltransferases"/>
    <property type="match status" value="1"/>
</dbReference>
<evidence type="ECO:0000259" key="2">
    <source>
        <dbReference type="Pfam" id="PF08241"/>
    </source>
</evidence>
<dbReference type="Gene3D" id="3.40.50.150">
    <property type="entry name" value="Vaccinia Virus protein VP39"/>
    <property type="match status" value="1"/>
</dbReference>
<proteinExistence type="predicted"/>
<dbReference type="PANTHER" id="PTHR43591">
    <property type="entry name" value="METHYLTRANSFERASE"/>
    <property type="match status" value="1"/>
</dbReference>
<gene>
    <name evidence="3" type="ORF">SAMN02745126_03106</name>
</gene>
<sequence length="280" mass="30234">MGGAGVQAGASEAVGRPIVSGQQFRFDDGAVYERMMGIWSRLAGEQFLDWLAPASGLTWVDVGCGNGAFTQLLVERCAPAAIEAIDPVEGQIAYARARIPDPPARFQQGNAMALPFADRQFDAAVMALVIFFVPDPAKGVAEMVRVVKPGGWVSAYAWDIPGNGLPMGPIRAELRAMGLEPPLPPNQQVSSLKGLADLWTRAGLDAVETREIIVPRSFADFDDYWTTSILAPGLSTMIAALHKPTLEQLRHKVRARMQSGPDRKVQETSRANAVKGVVRR</sequence>
<feature type="domain" description="Methyltransferase type 11" evidence="2">
    <location>
        <begin position="60"/>
        <end position="153"/>
    </location>
</feature>
<dbReference type="CDD" id="cd02440">
    <property type="entry name" value="AdoMet_MTases"/>
    <property type="match status" value="1"/>
</dbReference>
<dbReference type="AlphaFoldDB" id="A0A1T4QB34"/>
<evidence type="ECO:0000256" key="1">
    <source>
        <dbReference type="SAM" id="MobiDB-lite"/>
    </source>
</evidence>
<evidence type="ECO:0000313" key="4">
    <source>
        <dbReference type="Proteomes" id="UP000190092"/>
    </source>
</evidence>
<dbReference type="EMBL" id="FUWJ01000003">
    <property type="protein sequence ID" value="SKA00874.1"/>
    <property type="molecule type" value="Genomic_DNA"/>
</dbReference>
<protein>
    <submittedName>
        <fullName evidence="3">Methyltransferase domain-containing protein</fullName>
    </submittedName>
</protein>
<accession>A0A1T4QB34</accession>
<reference evidence="4" key="1">
    <citation type="submission" date="2017-02" db="EMBL/GenBank/DDBJ databases">
        <authorList>
            <person name="Varghese N."/>
            <person name="Submissions S."/>
        </authorList>
    </citation>
    <scope>NUCLEOTIDE SEQUENCE [LARGE SCALE GENOMIC DNA]</scope>
    <source>
        <strain evidence="4">ATCC 27094</strain>
    </source>
</reference>
<organism evidence="3 4">
    <name type="scientific">Enhydrobacter aerosaccus</name>
    <dbReference type="NCBI Taxonomy" id="225324"/>
    <lineage>
        <taxon>Bacteria</taxon>
        <taxon>Pseudomonadati</taxon>
        <taxon>Pseudomonadota</taxon>
        <taxon>Alphaproteobacteria</taxon>
        <taxon>Hyphomicrobiales</taxon>
        <taxon>Enhydrobacter</taxon>
    </lineage>
</organism>
<dbReference type="STRING" id="225324.SAMN02745126_03106"/>
<dbReference type="Proteomes" id="UP000190092">
    <property type="component" value="Unassembled WGS sequence"/>
</dbReference>
<dbReference type="GO" id="GO:0032259">
    <property type="term" value="P:methylation"/>
    <property type="evidence" value="ECO:0007669"/>
    <property type="project" value="UniProtKB-KW"/>
</dbReference>
<keyword evidence="3" id="KW-0808">Transferase</keyword>
<keyword evidence="3" id="KW-0489">Methyltransferase</keyword>
<feature type="region of interest" description="Disordered" evidence="1">
    <location>
        <begin position="259"/>
        <end position="280"/>
    </location>
</feature>
<name>A0A1T4QB34_9HYPH</name>
<dbReference type="Pfam" id="PF08241">
    <property type="entry name" value="Methyltransf_11"/>
    <property type="match status" value="1"/>
</dbReference>